<evidence type="ECO:0000313" key="2">
    <source>
        <dbReference type="EMBL" id="CAG8726473.1"/>
    </source>
</evidence>
<organism evidence="2 3">
    <name type="scientific">Gigaspora margarita</name>
    <dbReference type="NCBI Taxonomy" id="4874"/>
    <lineage>
        <taxon>Eukaryota</taxon>
        <taxon>Fungi</taxon>
        <taxon>Fungi incertae sedis</taxon>
        <taxon>Mucoromycota</taxon>
        <taxon>Glomeromycotina</taxon>
        <taxon>Glomeromycetes</taxon>
        <taxon>Diversisporales</taxon>
        <taxon>Gigasporaceae</taxon>
        <taxon>Gigaspora</taxon>
    </lineage>
</organism>
<feature type="signal peptide" evidence="1">
    <location>
        <begin position="1"/>
        <end position="20"/>
    </location>
</feature>
<gene>
    <name evidence="2" type="ORF">GMARGA_LOCUS13975</name>
</gene>
<comment type="caution">
    <text evidence="2">The sequence shown here is derived from an EMBL/GenBank/DDBJ whole genome shotgun (WGS) entry which is preliminary data.</text>
</comment>
<protein>
    <submittedName>
        <fullName evidence="2">42078_t:CDS:1</fullName>
    </submittedName>
</protein>
<feature type="chain" id="PRO_5046066826" evidence="1">
    <location>
        <begin position="21"/>
        <end position="158"/>
    </location>
</feature>
<dbReference type="Proteomes" id="UP000789901">
    <property type="component" value="Unassembled WGS sequence"/>
</dbReference>
<name>A0ABN7V493_GIGMA</name>
<evidence type="ECO:0000256" key="1">
    <source>
        <dbReference type="SAM" id="SignalP"/>
    </source>
</evidence>
<proteinExistence type="predicted"/>
<dbReference type="EMBL" id="CAJVQB010009080">
    <property type="protein sequence ID" value="CAG8726473.1"/>
    <property type="molecule type" value="Genomic_DNA"/>
</dbReference>
<sequence>MSMLGMILLTTGCVSHTARSELWARDSTFTMVYLGLRHKFHEVLKSDSKILGKDMHEFMTTISTKPLNNVGFLVSNMRLSEYAKSESENLKLKECICICSFYEIVDNIKKYTMIMQKNKEQKQKMIELETETRIVCKENKRIKENYQVHIQHLKKSYY</sequence>
<reference evidence="2 3" key="1">
    <citation type="submission" date="2021-06" db="EMBL/GenBank/DDBJ databases">
        <authorList>
            <person name="Kallberg Y."/>
            <person name="Tangrot J."/>
            <person name="Rosling A."/>
        </authorList>
    </citation>
    <scope>NUCLEOTIDE SEQUENCE [LARGE SCALE GENOMIC DNA]</scope>
    <source>
        <strain evidence="2 3">120-4 pot B 10/14</strain>
    </source>
</reference>
<keyword evidence="3" id="KW-1185">Reference proteome</keyword>
<evidence type="ECO:0000313" key="3">
    <source>
        <dbReference type="Proteomes" id="UP000789901"/>
    </source>
</evidence>
<keyword evidence="1" id="KW-0732">Signal</keyword>
<accession>A0ABN7V493</accession>